<dbReference type="STRING" id="1850246.LPB138_06150"/>
<gene>
    <name evidence="2" type="ORF">LPB138_06150</name>
</gene>
<evidence type="ECO:0000256" key="1">
    <source>
        <dbReference type="SAM" id="Phobius"/>
    </source>
</evidence>
<evidence type="ECO:0008006" key="4">
    <source>
        <dbReference type="Google" id="ProtNLM"/>
    </source>
</evidence>
<organism evidence="2 3">
    <name type="scientific">Urechidicola croceus</name>
    <dbReference type="NCBI Taxonomy" id="1850246"/>
    <lineage>
        <taxon>Bacteria</taxon>
        <taxon>Pseudomonadati</taxon>
        <taxon>Bacteroidota</taxon>
        <taxon>Flavobacteriia</taxon>
        <taxon>Flavobacteriales</taxon>
        <taxon>Flavobacteriaceae</taxon>
        <taxon>Urechidicola</taxon>
    </lineage>
</organism>
<feature type="transmembrane region" description="Helical" evidence="1">
    <location>
        <begin position="256"/>
        <end position="273"/>
    </location>
</feature>
<feature type="transmembrane region" description="Helical" evidence="1">
    <location>
        <begin position="100"/>
        <end position="118"/>
    </location>
</feature>
<reference evidence="2 3" key="1">
    <citation type="submission" date="2016-10" db="EMBL/GenBank/DDBJ databases">
        <title>Lutibacter sp. LPB0138, isolated from marine gastropod.</title>
        <authorList>
            <person name="Kim E."/>
            <person name="Yi H."/>
        </authorList>
    </citation>
    <scope>NUCLEOTIDE SEQUENCE [LARGE SCALE GENOMIC DNA]</scope>
    <source>
        <strain evidence="2 3">LPB0138</strain>
    </source>
</reference>
<evidence type="ECO:0000313" key="3">
    <source>
        <dbReference type="Proteomes" id="UP000176050"/>
    </source>
</evidence>
<dbReference type="KEGG" id="lul:LPB138_06150"/>
<feature type="transmembrane region" description="Helical" evidence="1">
    <location>
        <begin position="78"/>
        <end position="94"/>
    </location>
</feature>
<dbReference type="EMBL" id="CP017478">
    <property type="protein sequence ID" value="AOW20284.1"/>
    <property type="molecule type" value="Genomic_DNA"/>
</dbReference>
<dbReference type="Proteomes" id="UP000176050">
    <property type="component" value="Chromosome"/>
</dbReference>
<evidence type="ECO:0000313" key="2">
    <source>
        <dbReference type="EMBL" id="AOW20284.1"/>
    </source>
</evidence>
<feature type="transmembrane region" description="Helical" evidence="1">
    <location>
        <begin position="12"/>
        <end position="33"/>
    </location>
</feature>
<feature type="transmembrane region" description="Helical" evidence="1">
    <location>
        <begin position="201"/>
        <end position="219"/>
    </location>
</feature>
<proteinExistence type="predicted"/>
<feature type="transmembrane region" description="Helical" evidence="1">
    <location>
        <begin position="130"/>
        <end position="149"/>
    </location>
</feature>
<feature type="transmembrane region" description="Helical" evidence="1">
    <location>
        <begin position="161"/>
        <end position="180"/>
    </location>
</feature>
<keyword evidence="1" id="KW-0812">Transmembrane</keyword>
<dbReference type="RefSeq" id="WP_070236422.1">
    <property type="nucleotide sequence ID" value="NZ_CP017478.1"/>
</dbReference>
<name>A0A1D8P6T0_9FLAO</name>
<keyword evidence="1" id="KW-0472">Membrane</keyword>
<protein>
    <recommendedName>
        <fullName evidence="4">Prenyltransferase</fullName>
    </recommendedName>
</protein>
<dbReference type="OrthoDB" id="1467772at2"/>
<sequence length="275" mass="32150">MRLLKCFFNFYIYSNIHVALCVFCLVKITLLEYDLYENLTGLFSLFSTIVSYNFIRFYRILDIENWFTNWLNSNRKTLYTLTFISAIISGFLFLKLRFEAILWLIPFIGFTLFYAIPLPFKKIPLRKFGGVKLFLIAISWAGITVLFPLVENGIEIKLSEWLTFFQRFFFVILITIPFDIRDVHIDSKSLKTLPQTIGIKNSKIIGILFALLLFFTELVKTSTKYNSLTILFIVCVVSVVLLLNSKESQSKYYASFWVESIPILWFLLTILGLNL</sequence>
<dbReference type="AlphaFoldDB" id="A0A1D8P6T0"/>
<feature type="transmembrane region" description="Helical" evidence="1">
    <location>
        <begin position="39"/>
        <end position="58"/>
    </location>
</feature>
<accession>A0A1D8P6T0</accession>
<feature type="transmembrane region" description="Helical" evidence="1">
    <location>
        <begin position="225"/>
        <end position="244"/>
    </location>
</feature>
<keyword evidence="3" id="KW-1185">Reference proteome</keyword>
<keyword evidence="1" id="KW-1133">Transmembrane helix</keyword>